<dbReference type="GeneID" id="4618413"/>
<dbReference type="EMBL" id="AE016814">
    <property type="protein sequence ID" value="AAS50419.1"/>
    <property type="molecule type" value="Genomic_DNA"/>
</dbReference>
<dbReference type="SMART" id="SM00028">
    <property type="entry name" value="TPR"/>
    <property type="match status" value="2"/>
</dbReference>
<dbReference type="InParanoid" id="Q75EM5"/>
<reference evidence="2 3" key="1">
    <citation type="journal article" date="2004" name="Science">
        <title>The Ashbya gossypii genome as a tool for mapping the ancient Saccharomyces cerevisiae genome.</title>
        <authorList>
            <person name="Dietrich F.S."/>
            <person name="Voegeli S."/>
            <person name="Brachat S."/>
            <person name="Lerch A."/>
            <person name="Gates K."/>
            <person name="Steiner S."/>
            <person name="Mohr C."/>
            <person name="Pohlmann R."/>
            <person name="Luedi P."/>
            <person name="Choi S."/>
            <person name="Wing R.A."/>
            <person name="Flavier A."/>
            <person name="Gaffney T.D."/>
            <person name="Philippsen P."/>
        </authorList>
    </citation>
    <scope>NUCLEOTIDE SEQUENCE [LARGE SCALE GENOMIC DNA]</scope>
    <source>
        <strain evidence="3">ATCC 10895 / CBS 109.51 / FGSC 9923 / NRRL Y-1056</strain>
    </source>
</reference>
<protein>
    <submittedName>
        <fullName evidence="2">AAR054Cp</fullName>
    </submittedName>
</protein>
<dbReference type="InterPro" id="IPR019734">
    <property type="entry name" value="TPR_rpt"/>
</dbReference>
<dbReference type="PANTHER" id="PTHR46423:SF1">
    <property type="entry name" value="RNA POLYMERASE II-ASSOCIATED PROTEIN 3"/>
    <property type="match status" value="1"/>
</dbReference>
<dbReference type="eggNOG" id="KOG1124">
    <property type="taxonomic scope" value="Eukaryota"/>
</dbReference>
<keyword evidence="3" id="KW-1185">Reference proteome</keyword>
<dbReference type="InterPro" id="IPR011990">
    <property type="entry name" value="TPR-like_helical_dom_sf"/>
</dbReference>
<dbReference type="SUPFAM" id="SSF48452">
    <property type="entry name" value="TPR-like"/>
    <property type="match status" value="1"/>
</dbReference>
<evidence type="ECO:0000256" key="1">
    <source>
        <dbReference type="ARBA" id="ARBA00022803"/>
    </source>
</evidence>
<dbReference type="STRING" id="284811.Q75EM5"/>
<accession>Q75EM5</accession>
<dbReference type="Gene3D" id="1.25.40.10">
    <property type="entry name" value="Tetratricopeptide repeat domain"/>
    <property type="match status" value="1"/>
</dbReference>
<dbReference type="InterPro" id="IPR051966">
    <property type="entry name" value="RPAP3"/>
</dbReference>
<gene>
    <name evidence="2" type="ORF">AGOS_AAR054C</name>
</gene>
<dbReference type="KEGG" id="ago:AGOS_AAR054C"/>
<dbReference type="Proteomes" id="UP000000591">
    <property type="component" value="Chromosome I"/>
</dbReference>
<name>Q75EM5_EREGS</name>
<proteinExistence type="predicted"/>
<dbReference type="AlphaFoldDB" id="Q75EM5"/>
<evidence type="ECO:0000313" key="2">
    <source>
        <dbReference type="EMBL" id="AAS50419.1"/>
    </source>
</evidence>
<dbReference type="OrthoDB" id="10250354at2759"/>
<dbReference type="HOGENOM" id="CLU_132745_0_0_1"/>
<dbReference type="OMA" id="PIGYSNK"/>
<dbReference type="RefSeq" id="NP_982595.1">
    <property type="nucleotide sequence ID" value="NM_207948.1"/>
</dbReference>
<keyword evidence="1" id="KW-0802">TPR repeat</keyword>
<dbReference type="FunCoup" id="Q75EM5">
    <property type="interactions" value="101"/>
</dbReference>
<dbReference type="PANTHER" id="PTHR46423">
    <property type="entry name" value="RNA POLYMERASE II-ASSOCIATED PROTEIN 3"/>
    <property type="match status" value="1"/>
</dbReference>
<organism evidence="2 3">
    <name type="scientific">Eremothecium gossypii (strain ATCC 10895 / CBS 109.51 / FGSC 9923 / NRRL Y-1056)</name>
    <name type="common">Yeast</name>
    <name type="synonym">Ashbya gossypii</name>
    <dbReference type="NCBI Taxonomy" id="284811"/>
    <lineage>
        <taxon>Eukaryota</taxon>
        <taxon>Fungi</taxon>
        <taxon>Dikarya</taxon>
        <taxon>Ascomycota</taxon>
        <taxon>Saccharomycotina</taxon>
        <taxon>Saccharomycetes</taxon>
        <taxon>Saccharomycetales</taxon>
        <taxon>Saccharomycetaceae</taxon>
        <taxon>Eremothecium</taxon>
    </lineage>
</organism>
<sequence length="133" mass="15098">MVAPARNSDHLRSKGNDLYSKGEYETAVLYYKNASLAEPSNPVHLANMSMALLKLERWEDALSACDRALEIMKKGPVTDDKILQKVQWRKKLAHEHLAGTERDIKSTAQNVEARYCAIPIEEFDDLPTELQEL</sequence>
<evidence type="ECO:0000313" key="3">
    <source>
        <dbReference type="Proteomes" id="UP000000591"/>
    </source>
</evidence>
<reference evidence="3" key="2">
    <citation type="journal article" date="2013" name="G3 (Bethesda)">
        <title>Genomes of Ashbya fungi isolated from insects reveal four mating-type loci, numerous translocations, lack of transposons, and distinct gene duplications.</title>
        <authorList>
            <person name="Dietrich F.S."/>
            <person name="Voegeli S."/>
            <person name="Kuo S."/>
            <person name="Philippsen P."/>
        </authorList>
    </citation>
    <scope>GENOME REANNOTATION</scope>
    <source>
        <strain evidence="3">ATCC 10895 / CBS 109.51 / FGSC 9923 / NRRL Y-1056</strain>
    </source>
</reference>